<dbReference type="AlphaFoldDB" id="A0A9D1RSK6"/>
<name>A0A9D1RSK6_9CORY</name>
<reference evidence="2" key="1">
    <citation type="journal article" date="2021" name="PeerJ">
        <title>Extensive microbial diversity within the chicken gut microbiome revealed by metagenomics and culture.</title>
        <authorList>
            <person name="Gilroy R."/>
            <person name="Ravi A."/>
            <person name="Getino M."/>
            <person name="Pursley I."/>
            <person name="Horton D.L."/>
            <person name="Alikhan N.F."/>
            <person name="Baker D."/>
            <person name="Gharbi K."/>
            <person name="Hall N."/>
            <person name="Watson M."/>
            <person name="Adriaenssens E.M."/>
            <person name="Foster-Nyarko E."/>
            <person name="Jarju S."/>
            <person name="Secka A."/>
            <person name="Antonio M."/>
            <person name="Oren A."/>
            <person name="Chaudhuri R.R."/>
            <person name="La Ragione R."/>
            <person name="Hildebrand F."/>
            <person name="Pallen M.J."/>
        </authorList>
    </citation>
    <scope>NUCLEOTIDE SEQUENCE</scope>
    <source>
        <strain evidence="2">CHK32-1732</strain>
    </source>
</reference>
<gene>
    <name evidence="2" type="ORF">H9870_12825</name>
</gene>
<feature type="transmembrane region" description="Helical" evidence="1">
    <location>
        <begin position="179"/>
        <end position="198"/>
    </location>
</feature>
<reference evidence="2" key="2">
    <citation type="submission" date="2021-04" db="EMBL/GenBank/DDBJ databases">
        <authorList>
            <person name="Gilroy R."/>
        </authorList>
    </citation>
    <scope>NUCLEOTIDE SEQUENCE</scope>
    <source>
        <strain evidence="2">CHK32-1732</strain>
    </source>
</reference>
<dbReference type="Proteomes" id="UP000824190">
    <property type="component" value="Unassembled WGS sequence"/>
</dbReference>
<evidence type="ECO:0000313" key="2">
    <source>
        <dbReference type="EMBL" id="HIW92528.1"/>
    </source>
</evidence>
<protein>
    <submittedName>
        <fullName evidence="2">Uncharacterized protein</fullName>
    </submittedName>
</protein>
<keyword evidence="1" id="KW-0812">Transmembrane</keyword>
<proteinExistence type="predicted"/>
<dbReference type="EMBL" id="DXGC01000108">
    <property type="protein sequence ID" value="HIW92528.1"/>
    <property type="molecule type" value="Genomic_DNA"/>
</dbReference>
<comment type="caution">
    <text evidence="2">The sequence shown here is derived from an EMBL/GenBank/DDBJ whole genome shotgun (WGS) entry which is preliminary data.</text>
</comment>
<accession>A0A9D1RSK6</accession>
<keyword evidence="1" id="KW-1133">Transmembrane helix</keyword>
<keyword evidence="1" id="KW-0472">Membrane</keyword>
<sequence>MPNPSIRWSVPSDGHTFPIYAGPPKDMDRVAEYAEERDVATIRFGGDTWQLEKDKGPLMRATTGEATGSQVFTAIGDANTFGASQVVTCTADRHRVVVRAENRKEFVLFNASDLEQGEQLDLRKAEKIGQFTSENGGLKNLHLQLEGSGQNLPLDVQVFLSWVARHAMESRMLSNTWRISIFLLILVPFILLYLFNIIDF</sequence>
<evidence type="ECO:0000313" key="3">
    <source>
        <dbReference type="Proteomes" id="UP000824190"/>
    </source>
</evidence>
<evidence type="ECO:0000256" key="1">
    <source>
        <dbReference type="SAM" id="Phobius"/>
    </source>
</evidence>
<organism evidence="2 3">
    <name type="scientific">Candidatus Corynebacterium avicola</name>
    <dbReference type="NCBI Taxonomy" id="2838527"/>
    <lineage>
        <taxon>Bacteria</taxon>
        <taxon>Bacillati</taxon>
        <taxon>Actinomycetota</taxon>
        <taxon>Actinomycetes</taxon>
        <taxon>Mycobacteriales</taxon>
        <taxon>Corynebacteriaceae</taxon>
        <taxon>Corynebacterium</taxon>
    </lineage>
</organism>